<dbReference type="Pfam" id="PF01965">
    <property type="entry name" value="DJ-1_PfpI"/>
    <property type="match status" value="1"/>
</dbReference>
<keyword evidence="2" id="KW-0315">Glutamine amidotransferase</keyword>
<dbReference type="InterPro" id="IPR002818">
    <property type="entry name" value="DJ-1/PfpI"/>
</dbReference>
<reference evidence="2" key="2">
    <citation type="submission" date="2023-01" db="EMBL/GenBank/DDBJ databases">
        <authorList>
            <person name="Petersen C."/>
        </authorList>
    </citation>
    <scope>NUCLEOTIDE SEQUENCE</scope>
    <source>
        <strain evidence="2">IBT 17514</strain>
    </source>
</reference>
<proteinExistence type="predicted"/>
<feature type="domain" description="DJ-1/PfpI" evidence="1">
    <location>
        <begin position="7"/>
        <end position="181"/>
    </location>
</feature>
<evidence type="ECO:0000259" key="1">
    <source>
        <dbReference type="Pfam" id="PF01965"/>
    </source>
</evidence>
<dbReference type="PANTHER" id="PTHR43130:SF15">
    <property type="entry name" value="THIJ_PFPI FAMILY PROTEIN (AFU_ORTHOLOGUE AFUA_5G14240)"/>
    <property type="match status" value="1"/>
</dbReference>
<protein>
    <submittedName>
        <fullName evidence="2">Class I glutamine amidotransferase-like protein</fullName>
    </submittedName>
</protein>
<sequence>MTDQPLRIGVALFPGFQALDVFGPLDCLNALSKLHPLTLTLLSSTLDPISTAHPAYPTAISQSILPTSTYKTAPPLDVLFVPGGQGARDSTPEILEVLDFIATVYPSLKYLITVCTGSGLAARAGVLDGKRATTNKRAWKDTTAVRDAVIWVPRARWVVDGRIWTSSGVSAGIDVTLAWMKEVLGEEVANEISERLEYTRQTDSSVDAFAELYGLV</sequence>
<keyword evidence="3" id="KW-1185">Reference proteome</keyword>
<dbReference type="InterPro" id="IPR052158">
    <property type="entry name" value="INH-QAR"/>
</dbReference>
<dbReference type="Proteomes" id="UP001215712">
    <property type="component" value="Unassembled WGS sequence"/>
</dbReference>
<evidence type="ECO:0000313" key="3">
    <source>
        <dbReference type="Proteomes" id="UP001215712"/>
    </source>
</evidence>
<gene>
    <name evidence="2" type="ORF">N7493_009222</name>
</gene>
<accession>A0AAD6HG33</accession>
<dbReference type="PANTHER" id="PTHR43130">
    <property type="entry name" value="ARAC-FAMILY TRANSCRIPTIONAL REGULATOR"/>
    <property type="match status" value="1"/>
</dbReference>
<dbReference type="SUPFAM" id="SSF52317">
    <property type="entry name" value="Class I glutamine amidotransferase-like"/>
    <property type="match status" value="1"/>
</dbReference>
<dbReference type="AlphaFoldDB" id="A0AAD6HG33"/>
<dbReference type="CDD" id="cd03139">
    <property type="entry name" value="GATase1_PfpI_2"/>
    <property type="match status" value="1"/>
</dbReference>
<dbReference type="InterPro" id="IPR029062">
    <property type="entry name" value="Class_I_gatase-like"/>
</dbReference>
<evidence type="ECO:0000313" key="2">
    <source>
        <dbReference type="EMBL" id="KAJ5712754.1"/>
    </source>
</evidence>
<comment type="caution">
    <text evidence="2">The sequence shown here is derived from an EMBL/GenBank/DDBJ whole genome shotgun (WGS) entry which is preliminary data.</text>
</comment>
<reference evidence="2" key="1">
    <citation type="journal article" date="2023" name="IMA Fungus">
        <title>Comparative genomic study of the Penicillium genus elucidates a diverse pangenome and 15 lateral gene transfer events.</title>
        <authorList>
            <person name="Petersen C."/>
            <person name="Sorensen T."/>
            <person name="Nielsen M.R."/>
            <person name="Sondergaard T.E."/>
            <person name="Sorensen J.L."/>
            <person name="Fitzpatrick D.A."/>
            <person name="Frisvad J.C."/>
            <person name="Nielsen K.L."/>
        </authorList>
    </citation>
    <scope>NUCLEOTIDE SEQUENCE</scope>
    <source>
        <strain evidence="2">IBT 17514</strain>
    </source>
</reference>
<name>A0AAD6HG33_9EURO</name>
<dbReference type="Gene3D" id="3.40.50.880">
    <property type="match status" value="1"/>
</dbReference>
<organism evidence="2 3">
    <name type="scientific">Penicillium malachiteum</name>
    <dbReference type="NCBI Taxonomy" id="1324776"/>
    <lineage>
        <taxon>Eukaryota</taxon>
        <taxon>Fungi</taxon>
        <taxon>Dikarya</taxon>
        <taxon>Ascomycota</taxon>
        <taxon>Pezizomycotina</taxon>
        <taxon>Eurotiomycetes</taxon>
        <taxon>Eurotiomycetidae</taxon>
        <taxon>Eurotiales</taxon>
        <taxon>Aspergillaceae</taxon>
        <taxon>Penicillium</taxon>
    </lineage>
</organism>
<dbReference type="EMBL" id="JAQJAN010000013">
    <property type="protein sequence ID" value="KAJ5712754.1"/>
    <property type="molecule type" value="Genomic_DNA"/>
</dbReference>